<name>A0ABS8JP16_9BURK</name>
<accession>A0ABS8JP16</accession>
<gene>
    <name evidence="1" type="ORF">LJ656_03145</name>
</gene>
<evidence type="ECO:0000313" key="2">
    <source>
        <dbReference type="Proteomes" id="UP001431019"/>
    </source>
</evidence>
<reference evidence="1 2" key="1">
    <citation type="submission" date="2021-11" db="EMBL/GenBank/DDBJ databases">
        <authorList>
            <person name="Oh E.-T."/>
            <person name="Kim S.-B."/>
        </authorList>
    </citation>
    <scope>NUCLEOTIDE SEQUENCE [LARGE SCALE GENOMIC DNA]</scope>
    <source>
        <strain evidence="1 2">MMS20-SJTR3</strain>
    </source>
</reference>
<evidence type="ECO:0000313" key="1">
    <source>
        <dbReference type="EMBL" id="MCC8391572.1"/>
    </source>
</evidence>
<proteinExistence type="predicted"/>
<keyword evidence="2" id="KW-1185">Reference proteome</keyword>
<dbReference type="RefSeq" id="WP_230507803.1">
    <property type="nucleotide sequence ID" value="NZ_JAJITD010000001.1"/>
</dbReference>
<organism evidence="1 2">
    <name type="scientific">Paraburkholderia sejongensis</name>
    <dbReference type="NCBI Taxonomy" id="2886946"/>
    <lineage>
        <taxon>Bacteria</taxon>
        <taxon>Pseudomonadati</taxon>
        <taxon>Pseudomonadota</taxon>
        <taxon>Betaproteobacteria</taxon>
        <taxon>Burkholderiales</taxon>
        <taxon>Burkholderiaceae</taxon>
        <taxon>Paraburkholderia</taxon>
    </lineage>
</organism>
<dbReference type="EMBL" id="JAJITD010000001">
    <property type="protein sequence ID" value="MCC8391572.1"/>
    <property type="molecule type" value="Genomic_DNA"/>
</dbReference>
<comment type="caution">
    <text evidence="1">The sequence shown here is derived from an EMBL/GenBank/DDBJ whole genome shotgun (WGS) entry which is preliminary data.</text>
</comment>
<dbReference type="Proteomes" id="UP001431019">
    <property type="component" value="Unassembled WGS sequence"/>
</dbReference>
<sequence length="64" mass="6907">MRATSCFGFGFGVSFGFMQCGKRFTISLFLSVPDLFLLASPSHAMHEAGTMPLAFIARHAACCD</sequence>
<protein>
    <submittedName>
        <fullName evidence="1">Uncharacterized protein</fullName>
    </submittedName>
</protein>